<organism evidence="1 2">
    <name type="scientific">Phytophthora nicotianae</name>
    <name type="common">Potato buckeye rot agent</name>
    <name type="synonym">Phytophthora parasitica</name>
    <dbReference type="NCBI Taxonomy" id="4792"/>
    <lineage>
        <taxon>Eukaryota</taxon>
        <taxon>Sar</taxon>
        <taxon>Stramenopiles</taxon>
        <taxon>Oomycota</taxon>
        <taxon>Peronosporomycetes</taxon>
        <taxon>Peronosporales</taxon>
        <taxon>Peronosporaceae</taxon>
        <taxon>Phytophthora</taxon>
    </lineage>
</organism>
<sequence>MVLDQPTHRLRPLKSVSLDPVINPSGRRVALQQLKAVRSIRVECQKTITTVRYAVEVVQSRSCPQTNCITRIPIATADSGASRFQDGSQSRIVQIERELHEFIALRDNVYNIVRYAHRNHYCDFCSKMADLLVFGPNPDGLFLGLFGSNRASNTLQNFVTGIFHLTVKCSSNASQCNCVGQSLVPEFVHAFLFDPTAFTTANMLT</sequence>
<evidence type="ECO:0000313" key="1">
    <source>
        <dbReference type="EMBL" id="KUG02183.1"/>
    </source>
</evidence>
<proteinExistence type="predicted"/>
<dbReference type="AlphaFoldDB" id="A0A0W8E0I5"/>
<dbReference type="EMBL" id="LNFO01000056">
    <property type="protein sequence ID" value="KUG02183.1"/>
    <property type="molecule type" value="Genomic_DNA"/>
</dbReference>
<reference evidence="1 2" key="1">
    <citation type="submission" date="2015-11" db="EMBL/GenBank/DDBJ databases">
        <title>Genomes and virulence difference between two physiological races of Phytophthora nicotianae.</title>
        <authorList>
            <person name="Liu H."/>
            <person name="Ma X."/>
            <person name="Yu H."/>
            <person name="Fang D."/>
            <person name="Li Y."/>
            <person name="Wang X."/>
            <person name="Wang W."/>
            <person name="Dong Y."/>
            <person name="Xiao B."/>
        </authorList>
    </citation>
    <scope>NUCLEOTIDE SEQUENCE [LARGE SCALE GENOMIC DNA]</scope>
    <source>
        <strain evidence="2">race 0</strain>
    </source>
</reference>
<comment type="caution">
    <text evidence="1">The sequence shown here is derived from an EMBL/GenBank/DDBJ whole genome shotgun (WGS) entry which is preliminary data.</text>
</comment>
<accession>A0A0W8E0I5</accession>
<protein>
    <submittedName>
        <fullName evidence="1">Uncharacterized protein</fullName>
    </submittedName>
</protein>
<gene>
    <name evidence="1" type="ORF">AM587_10004351</name>
</gene>
<name>A0A0W8E0I5_PHYNI</name>
<dbReference type="Proteomes" id="UP000052943">
    <property type="component" value="Unassembled WGS sequence"/>
</dbReference>
<evidence type="ECO:0000313" key="2">
    <source>
        <dbReference type="Proteomes" id="UP000052943"/>
    </source>
</evidence>